<comment type="caution">
    <text evidence="2">The sequence shown here is derived from an EMBL/GenBank/DDBJ whole genome shotgun (WGS) entry which is preliminary data.</text>
</comment>
<name>K0RD01_THAOC</name>
<feature type="transmembrane region" description="Helical" evidence="1">
    <location>
        <begin position="240"/>
        <end position="261"/>
    </location>
</feature>
<keyword evidence="1" id="KW-0812">Transmembrane</keyword>
<dbReference type="AlphaFoldDB" id="K0RD01"/>
<keyword evidence="1" id="KW-0472">Membrane</keyword>
<keyword evidence="1" id="KW-1133">Transmembrane helix</keyword>
<keyword evidence="3" id="KW-1185">Reference proteome</keyword>
<feature type="transmembrane region" description="Helical" evidence="1">
    <location>
        <begin position="215"/>
        <end position="234"/>
    </location>
</feature>
<proteinExistence type="predicted"/>
<dbReference type="Proteomes" id="UP000266841">
    <property type="component" value="Unassembled WGS sequence"/>
</dbReference>
<dbReference type="OrthoDB" id="54752at2759"/>
<feature type="transmembrane region" description="Helical" evidence="1">
    <location>
        <begin position="124"/>
        <end position="146"/>
    </location>
</feature>
<gene>
    <name evidence="2" type="ORF">THAOC_29800</name>
</gene>
<reference evidence="2 3" key="1">
    <citation type="journal article" date="2012" name="Genome Biol.">
        <title>Genome and low-iron response of an oceanic diatom adapted to chronic iron limitation.</title>
        <authorList>
            <person name="Lommer M."/>
            <person name="Specht M."/>
            <person name="Roy A.S."/>
            <person name="Kraemer L."/>
            <person name="Andreson R."/>
            <person name="Gutowska M.A."/>
            <person name="Wolf J."/>
            <person name="Bergner S.V."/>
            <person name="Schilhabel M.B."/>
            <person name="Klostermeier U.C."/>
            <person name="Beiko R.G."/>
            <person name="Rosenstiel P."/>
            <person name="Hippler M."/>
            <person name="Laroche J."/>
        </authorList>
    </citation>
    <scope>NUCLEOTIDE SEQUENCE [LARGE SCALE GENOMIC DNA]</scope>
    <source>
        <strain evidence="2 3">CCMP1005</strain>
    </source>
</reference>
<evidence type="ECO:0000313" key="3">
    <source>
        <dbReference type="Proteomes" id="UP000266841"/>
    </source>
</evidence>
<feature type="transmembrane region" description="Helical" evidence="1">
    <location>
        <begin position="166"/>
        <end position="194"/>
    </location>
</feature>
<accession>K0RD01</accession>
<dbReference type="eggNOG" id="ENOG502TFUE">
    <property type="taxonomic scope" value="Eukaryota"/>
</dbReference>
<sequence length="409" mass="45576">MAVSTRRILLGAISNINHEDELHGDTFSHAFIEGGGHDTRRPSLVLNNHLASTAVLDRLDDQGSILSKFLLATDEKGGDDRDGKSSSCWSRLKACFVRPGSMDSMDACWCSLMLEPMESRSVRVIMLGEAYALFGALFLNCTWILYEYGSEKGYGEADEKNQINHVFEAVMALAIMCNTFLALNGMTLWVLSVLHSESNQQWVFTVRGMLSLCQSLVNVTVLLDFIGLVLAVYSNLSPRWPETIICFVVAVLLYISFLRALGDILVTSAPLEFYHTPLMNQLVNNPASVLTKKGRQKLQTDARARAEELKQRAYQRRGAIDPNQTQQAAYEVEGQYPCLDIGALLRGAASRLGKSKQDVTSYEARLAGDWIEEVNQLRGMSVDFLTRYMPWALANEVHRSLMVEECGEA</sequence>
<organism evidence="2 3">
    <name type="scientific">Thalassiosira oceanica</name>
    <name type="common">Marine diatom</name>
    <dbReference type="NCBI Taxonomy" id="159749"/>
    <lineage>
        <taxon>Eukaryota</taxon>
        <taxon>Sar</taxon>
        <taxon>Stramenopiles</taxon>
        <taxon>Ochrophyta</taxon>
        <taxon>Bacillariophyta</taxon>
        <taxon>Coscinodiscophyceae</taxon>
        <taxon>Thalassiosirophycidae</taxon>
        <taxon>Thalassiosirales</taxon>
        <taxon>Thalassiosiraceae</taxon>
        <taxon>Thalassiosira</taxon>
    </lineage>
</organism>
<evidence type="ECO:0000256" key="1">
    <source>
        <dbReference type="SAM" id="Phobius"/>
    </source>
</evidence>
<dbReference type="EMBL" id="AGNL01042278">
    <property type="protein sequence ID" value="EJK51065.1"/>
    <property type="molecule type" value="Genomic_DNA"/>
</dbReference>
<protein>
    <submittedName>
        <fullName evidence="2">Uncharacterized protein</fullName>
    </submittedName>
</protein>
<evidence type="ECO:0000313" key="2">
    <source>
        <dbReference type="EMBL" id="EJK51065.1"/>
    </source>
</evidence>